<dbReference type="AlphaFoldDB" id="A0A0E9QYA8"/>
<protein>
    <submittedName>
        <fullName evidence="1">Uncharacterized protein</fullName>
    </submittedName>
</protein>
<organism evidence="1">
    <name type="scientific">Anguilla anguilla</name>
    <name type="common">European freshwater eel</name>
    <name type="synonym">Muraena anguilla</name>
    <dbReference type="NCBI Taxonomy" id="7936"/>
    <lineage>
        <taxon>Eukaryota</taxon>
        <taxon>Metazoa</taxon>
        <taxon>Chordata</taxon>
        <taxon>Craniata</taxon>
        <taxon>Vertebrata</taxon>
        <taxon>Euteleostomi</taxon>
        <taxon>Actinopterygii</taxon>
        <taxon>Neopterygii</taxon>
        <taxon>Teleostei</taxon>
        <taxon>Anguilliformes</taxon>
        <taxon>Anguillidae</taxon>
        <taxon>Anguilla</taxon>
    </lineage>
</organism>
<proteinExistence type="predicted"/>
<reference evidence="1" key="1">
    <citation type="submission" date="2014-11" db="EMBL/GenBank/DDBJ databases">
        <authorList>
            <person name="Amaro Gonzalez C."/>
        </authorList>
    </citation>
    <scope>NUCLEOTIDE SEQUENCE</scope>
</reference>
<evidence type="ECO:0000313" key="1">
    <source>
        <dbReference type="EMBL" id="JAH21462.1"/>
    </source>
</evidence>
<accession>A0A0E9QYA8</accession>
<dbReference type="EMBL" id="GBXM01087115">
    <property type="protein sequence ID" value="JAH21462.1"/>
    <property type="molecule type" value="Transcribed_RNA"/>
</dbReference>
<sequence>MALSGTHTLCNCQKRQAELAD</sequence>
<reference evidence="1" key="2">
    <citation type="journal article" date="2015" name="Fish Shellfish Immunol.">
        <title>Early steps in the European eel (Anguilla anguilla)-Vibrio vulnificus interaction in the gills: Role of the RtxA13 toxin.</title>
        <authorList>
            <person name="Callol A."/>
            <person name="Pajuelo D."/>
            <person name="Ebbesson L."/>
            <person name="Teles M."/>
            <person name="MacKenzie S."/>
            <person name="Amaro C."/>
        </authorList>
    </citation>
    <scope>NUCLEOTIDE SEQUENCE</scope>
</reference>
<name>A0A0E9QYA8_ANGAN</name>